<reference evidence="9 10" key="1">
    <citation type="journal article" date="2012" name="Appl. Environ. Microbiol.">
        <title>Short-read sequencing for genomic analysis of the brown rot fungus Fibroporia radiculosa.</title>
        <authorList>
            <person name="Tang J.D."/>
            <person name="Perkins A.D."/>
            <person name="Sonstegard T.S."/>
            <person name="Schroeder S.G."/>
            <person name="Burgess S.C."/>
            <person name="Diehl S.V."/>
        </authorList>
    </citation>
    <scope>NUCLEOTIDE SEQUENCE [LARGE SCALE GENOMIC DNA]</scope>
    <source>
        <strain evidence="9 10">TFFH 294</strain>
    </source>
</reference>
<dbReference type="SUPFAM" id="SSF81301">
    <property type="entry name" value="Nucleotidyltransferase"/>
    <property type="match status" value="1"/>
</dbReference>
<sequence length="562" mass="62410">MDVKLTPQEDQLCTLLDECAEEMKAEGVQTSCRIAGGWVRDKLLGLQSNDIDVALEDIMGVIFAQKFISYCYNEKRLEIKGVTKIASNPEQSKHLETARTTVLGYELDFVNLRSEEYASGSRIPTQVTFGTPLQDAMRRDITINALFYNVHTRSVEDCTGKGLEDIRHGLIRTPLPPRETFMDDPLRVIRCVRFASRLGFDLVPELQDAVRDPEIQTAVVSKISRERVGDELNKMMKGRDPLRSIQLIHNLSLYGPVFHLPPSLESNLSGTPTSPEDAVKAASILNLFLGNTSPTSYTQNFSLTALSSLFIPQLHPLLLADVTKHPAVLARVWLACALTPYRGLTYVGRKGKRCSVIEGILRDGLKIGTQNHYLDGTPALFAAWDVLSESISTWTPASTDGEERVRQGLLLRHKSVHQPQILGITWSTSMLFSLVQDLVPLWDITREALDAPAAEKRIQAYNTFISRAEEVGTPGLVDCKTIVDGRDILRVLDANPGPWTGKVLGRVLQWQLEFPDGTKEQCEEWLKSEYAAGRLATPESGASGIKRSQDIDEEGAVKKAKT</sequence>
<dbReference type="Pfam" id="PF01743">
    <property type="entry name" value="PolyA_pol"/>
    <property type="match status" value="1"/>
</dbReference>
<dbReference type="Gene3D" id="1.10.3090.10">
    <property type="entry name" value="cca-adding enzyme, domain 2"/>
    <property type="match status" value="1"/>
</dbReference>
<evidence type="ECO:0000256" key="2">
    <source>
        <dbReference type="ARBA" id="ARBA00022679"/>
    </source>
</evidence>
<feature type="domain" description="tRNA nucleotidyltransferase/poly(A) polymerase RNA and SrmB- binding" evidence="8">
    <location>
        <begin position="219"/>
        <end position="264"/>
    </location>
</feature>
<dbReference type="GO" id="GO:0005739">
    <property type="term" value="C:mitochondrion"/>
    <property type="evidence" value="ECO:0007669"/>
    <property type="project" value="UniProtKB-ARBA"/>
</dbReference>
<dbReference type="FunFam" id="3.30.460.10:FF:000019">
    <property type="entry name" value="tRNA nucleotidyltransferase cca2"/>
    <property type="match status" value="1"/>
</dbReference>
<comment type="similarity">
    <text evidence="1 5">Belongs to the tRNA nucleotidyltransferase/poly(A) polymerase family.</text>
</comment>
<dbReference type="Proteomes" id="UP000006352">
    <property type="component" value="Unassembled WGS sequence"/>
</dbReference>
<evidence type="ECO:0000256" key="5">
    <source>
        <dbReference type="RuleBase" id="RU003953"/>
    </source>
</evidence>
<evidence type="ECO:0000256" key="6">
    <source>
        <dbReference type="SAM" id="MobiDB-lite"/>
    </source>
</evidence>
<evidence type="ECO:0000256" key="4">
    <source>
        <dbReference type="ARBA" id="ARBA00022884"/>
    </source>
</evidence>
<name>J4HVY2_9APHY</name>
<dbReference type="PANTHER" id="PTHR13734">
    <property type="entry name" value="TRNA-NUCLEOTIDYLTRANSFERASE"/>
    <property type="match status" value="1"/>
</dbReference>
<dbReference type="PANTHER" id="PTHR13734:SF5">
    <property type="entry name" value="CCA TRNA NUCLEOTIDYLTRANSFERASE, MITOCHONDRIAL"/>
    <property type="match status" value="1"/>
</dbReference>
<keyword evidence="10" id="KW-1185">Reference proteome</keyword>
<dbReference type="InterPro" id="IPR032828">
    <property type="entry name" value="PolyA_RNA-bd"/>
</dbReference>
<dbReference type="GO" id="GO:0000166">
    <property type="term" value="F:nucleotide binding"/>
    <property type="evidence" value="ECO:0007669"/>
    <property type="project" value="UniProtKB-KW"/>
</dbReference>
<feature type="region of interest" description="Disordered" evidence="6">
    <location>
        <begin position="537"/>
        <end position="562"/>
    </location>
</feature>
<evidence type="ECO:0000259" key="7">
    <source>
        <dbReference type="Pfam" id="PF01743"/>
    </source>
</evidence>
<dbReference type="Gene3D" id="3.30.460.10">
    <property type="entry name" value="Beta Polymerase, domain 2"/>
    <property type="match status" value="1"/>
</dbReference>
<dbReference type="AlphaFoldDB" id="J4HVY2"/>
<evidence type="ECO:0000313" key="10">
    <source>
        <dbReference type="Proteomes" id="UP000006352"/>
    </source>
</evidence>
<evidence type="ECO:0000259" key="8">
    <source>
        <dbReference type="Pfam" id="PF12627"/>
    </source>
</evidence>
<dbReference type="RefSeq" id="XP_012180590.1">
    <property type="nucleotide sequence ID" value="XM_012325200.1"/>
</dbReference>
<proteinExistence type="inferred from homology"/>
<dbReference type="InterPro" id="IPR002646">
    <property type="entry name" value="PolA_pol_head_dom"/>
</dbReference>
<dbReference type="GeneID" id="24096218"/>
<organism evidence="9 10">
    <name type="scientific">Fibroporia radiculosa</name>
    <dbReference type="NCBI Taxonomy" id="599839"/>
    <lineage>
        <taxon>Eukaryota</taxon>
        <taxon>Fungi</taxon>
        <taxon>Dikarya</taxon>
        <taxon>Basidiomycota</taxon>
        <taxon>Agaricomycotina</taxon>
        <taxon>Agaricomycetes</taxon>
        <taxon>Polyporales</taxon>
        <taxon>Fibroporiaceae</taxon>
        <taxon>Fibroporia</taxon>
    </lineage>
</organism>
<keyword evidence="2 5" id="KW-0808">Transferase</keyword>
<dbReference type="Pfam" id="PF12627">
    <property type="entry name" value="PolyA_pol_RNAbd"/>
    <property type="match status" value="1"/>
</dbReference>
<keyword evidence="3" id="KW-0547">Nucleotide-binding</keyword>
<dbReference type="OrthoDB" id="445712at2759"/>
<feature type="domain" description="Poly A polymerase head" evidence="7">
    <location>
        <begin position="32"/>
        <end position="172"/>
    </location>
</feature>
<dbReference type="HOGENOM" id="CLU_019592_2_1_1"/>
<gene>
    <name evidence="9" type="ORF">FIBRA_03356</name>
</gene>
<dbReference type="GO" id="GO:0052927">
    <property type="term" value="F:CC tRNA cytidylyltransferase activity"/>
    <property type="evidence" value="ECO:0007669"/>
    <property type="project" value="TreeGrafter"/>
</dbReference>
<dbReference type="EMBL" id="HE797026">
    <property type="protein sequence ID" value="CCM01307.1"/>
    <property type="molecule type" value="Genomic_DNA"/>
</dbReference>
<dbReference type="GO" id="GO:0052929">
    <property type="term" value="F:ATP:3'-cytidine-cytidine-tRNA adenylyltransferase activity"/>
    <property type="evidence" value="ECO:0007669"/>
    <property type="project" value="TreeGrafter"/>
</dbReference>
<dbReference type="FunCoup" id="J4HVY2">
    <property type="interactions" value="486"/>
</dbReference>
<dbReference type="CDD" id="cd05398">
    <property type="entry name" value="NT_ClassII-CCAase"/>
    <property type="match status" value="1"/>
</dbReference>
<accession>J4HVY2</accession>
<dbReference type="STRING" id="599839.J4HVY2"/>
<evidence type="ECO:0008006" key="11">
    <source>
        <dbReference type="Google" id="ProtNLM"/>
    </source>
</evidence>
<protein>
    <recommendedName>
        <fullName evidence="11">Poly A polymerase head domain-containing protein</fullName>
    </recommendedName>
</protein>
<evidence type="ECO:0000256" key="1">
    <source>
        <dbReference type="ARBA" id="ARBA00007265"/>
    </source>
</evidence>
<dbReference type="SUPFAM" id="SSF81891">
    <property type="entry name" value="Poly A polymerase C-terminal region-like"/>
    <property type="match status" value="1"/>
</dbReference>
<dbReference type="InterPro" id="IPR043519">
    <property type="entry name" value="NT_sf"/>
</dbReference>
<keyword evidence="4 5" id="KW-0694">RNA-binding</keyword>
<dbReference type="GO" id="GO:0001680">
    <property type="term" value="P:tRNA 3'-terminal CCA addition"/>
    <property type="evidence" value="ECO:0007669"/>
    <property type="project" value="UniProtKB-ARBA"/>
</dbReference>
<evidence type="ECO:0000256" key="3">
    <source>
        <dbReference type="ARBA" id="ARBA00022741"/>
    </source>
</evidence>
<dbReference type="InParanoid" id="J4HVY2"/>
<dbReference type="GO" id="GO:0003723">
    <property type="term" value="F:RNA binding"/>
    <property type="evidence" value="ECO:0007669"/>
    <property type="project" value="UniProtKB-KW"/>
</dbReference>
<evidence type="ECO:0000313" key="9">
    <source>
        <dbReference type="EMBL" id="CCM01307.1"/>
    </source>
</evidence>